<dbReference type="Gene3D" id="2.30.110.10">
    <property type="entry name" value="Electron Transport, Fmn-binding Protein, Chain A"/>
    <property type="match status" value="1"/>
</dbReference>
<dbReference type="RefSeq" id="WP_129123251.1">
    <property type="nucleotide sequence ID" value="NZ_PEIB01000024.1"/>
</dbReference>
<evidence type="ECO:0000313" key="1">
    <source>
        <dbReference type="EMBL" id="RXJ72232.1"/>
    </source>
</evidence>
<dbReference type="PANTHER" id="PTHR35802:SF1">
    <property type="entry name" value="PROTEASE SYNTHASE AND SPORULATION PROTEIN PAI 2"/>
    <property type="match status" value="1"/>
</dbReference>
<reference evidence="1 2" key="1">
    <citation type="submission" date="2017-10" db="EMBL/GenBank/DDBJ databases">
        <title>Nyctiphanis sp. nov., isolated from the stomach of the euphausiid Nyctiphanes simplex (Hansen, 1911) in the Gulf of California.</title>
        <authorList>
            <person name="Gomez-Gil B."/>
            <person name="Aguilar-Mendez M."/>
            <person name="Lopez-Cortes A."/>
            <person name="Gomez-Gutierrez J."/>
            <person name="Roque A."/>
            <person name="Lang E."/>
            <person name="Gonzalez-Castillo A."/>
        </authorList>
    </citation>
    <scope>NUCLEOTIDE SEQUENCE [LARGE SCALE GENOMIC DNA]</scope>
    <source>
        <strain evidence="1 2">CAIM 600</strain>
    </source>
</reference>
<dbReference type="InterPro" id="IPR012349">
    <property type="entry name" value="Split_barrel_FMN-bd"/>
</dbReference>
<dbReference type="AlphaFoldDB" id="A0A4Q0YMV2"/>
<accession>A0A4Q0YMV2</accession>
<dbReference type="Proteomes" id="UP000290287">
    <property type="component" value="Unassembled WGS sequence"/>
</dbReference>
<dbReference type="OrthoDB" id="9794948at2"/>
<dbReference type="EMBL" id="PEIB01000024">
    <property type="protein sequence ID" value="RXJ72232.1"/>
    <property type="molecule type" value="Genomic_DNA"/>
</dbReference>
<protein>
    <submittedName>
        <fullName evidence="1">Transcriptional regulator</fullName>
    </submittedName>
</protein>
<proteinExistence type="predicted"/>
<dbReference type="PANTHER" id="PTHR35802">
    <property type="entry name" value="PROTEASE SYNTHASE AND SPORULATION PROTEIN PAI 2"/>
    <property type="match status" value="1"/>
</dbReference>
<organism evidence="1 2">
    <name type="scientific">Veronia nyctiphanis</name>
    <dbReference type="NCBI Taxonomy" id="1278244"/>
    <lineage>
        <taxon>Bacteria</taxon>
        <taxon>Pseudomonadati</taxon>
        <taxon>Pseudomonadota</taxon>
        <taxon>Gammaproteobacteria</taxon>
        <taxon>Vibrionales</taxon>
        <taxon>Vibrionaceae</taxon>
        <taxon>Veronia</taxon>
    </lineage>
</organism>
<name>A0A4Q0YMV2_9GAMM</name>
<gene>
    <name evidence="1" type="ORF">CS022_16935</name>
</gene>
<sequence>MHIPEKWKIKSTDKIQSFIHQYGFASVISSDLEASHLPLLLKADEGEFGVLYGHFSRANPQWRNIDNTEVLVIFSGPHAYISPQWYVNQPAVPTWNYSAVHVKGIIELTDEKSTGEMLSNLIRKYEPELLIEDFIPQEYKNKLSKGIVGFKIRITSMEGKEKLGQHRSLVDQQGVVAGLSQSNINDAISLLKYMKDENIGTGK</sequence>
<dbReference type="PIRSF" id="PIRSF010372">
    <property type="entry name" value="PaiB"/>
    <property type="match status" value="1"/>
</dbReference>
<dbReference type="InterPro" id="IPR007396">
    <property type="entry name" value="TR_PAI2-type"/>
</dbReference>
<evidence type="ECO:0000313" key="2">
    <source>
        <dbReference type="Proteomes" id="UP000290287"/>
    </source>
</evidence>
<comment type="caution">
    <text evidence="1">The sequence shown here is derived from an EMBL/GenBank/DDBJ whole genome shotgun (WGS) entry which is preliminary data.</text>
</comment>
<keyword evidence="2" id="KW-1185">Reference proteome</keyword>
<dbReference type="Pfam" id="PF04299">
    <property type="entry name" value="FMN_bind_2"/>
    <property type="match status" value="1"/>
</dbReference>
<dbReference type="SUPFAM" id="SSF50475">
    <property type="entry name" value="FMN-binding split barrel"/>
    <property type="match status" value="1"/>
</dbReference>